<keyword evidence="3" id="KW-1185">Reference proteome</keyword>
<dbReference type="Proteomes" id="UP000501690">
    <property type="component" value="Linkage Group LG2"/>
</dbReference>
<protein>
    <submittedName>
        <fullName evidence="2">Uncharacterized protein</fullName>
    </submittedName>
</protein>
<reference evidence="2 3" key="1">
    <citation type="submission" date="2019-04" db="EMBL/GenBank/DDBJ databases">
        <title>An improved genome assembly and genetic linkage map for asparagus bean, Vigna unguiculata ssp. sesquipedialis.</title>
        <authorList>
            <person name="Xia Q."/>
            <person name="Zhang R."/>
            <person name="Dong Y."/>
        </authorList>
    </citation>
    <scope>NUCLEOTIDE SEQUENCE [LARGE SCALE GENOMIC DNA]</scope>
    <source>
        <tissue evidence="2">Leaf</tissue>
    </source>
</reference>
<evidence type="ECO:0000256" key="1">
    <source>
        <dbReference type="SAM" id="MobiDB-lite"/>
    </source>
</evidence>
<feature type="region of interest" description="Disordered" evidence="1">
    <location>
        <begin position="1"/>
        <end position="22"/>
    </location>
</feature>
<evidence type="ECO:0000313" key="2">
    <source>
        <dbReference type="EMBL" id="QCD84391.1"/>
    </source>
</evidence>
<dbReference type="AlphaFoldDB" id="A0A4D6L793"/>
<sequence length="99" mass="11071">MQAKGSLGSDHVEKEKVYKKSKNSAINSITKIVHQPEPACALKKKGKAAYEDAEMDPEIQHLIKTLFWEIDNCPQSLTEEMAIKLSDSLLFIIFHGDGL</sequence>
<accession>A0A4D6L793</accession>
<gene>
    <name evidence="2" type="ORF">DEO72_LG2g4743</name>
</gene>
<dbReference type="EMBL" id="CP039346">
    <property type="protein sequence ID" value="QCD84391.1"/>
    <property type="molecule type" value="Genomic_DNA"/>
</dbReference>
<organism evidence="2 3">
    <name type="scientific">Vigna unguiculata</name>
    <name type="common">Cowpea</name>
    <dbReference type="NCBI Taxonomy" id="3917"/>
    <lineage>
        <taxon>Eukaryota</taxon>
        <taxon>Viridiplantae</taxon>
        <taxon>Streptophyta</taxon>
        <taxon>Embryophyta</taxon>
        <taxon>Tracheophyta</taxon>
        <taxon>Spermatophyta</taxon>
        <taxon>Magnoliopsida</taxon>
        <taxon>eudicotyledons</taxon>
        <taxon>Gunneridae</taxon>
        <taxon>Pentapetalae</taxon>
        <taxon>rosids</taxon>
        <taxon>fabids</taxon>
        <taxon>Fabales</taxon>
        <taxon>Fabaceae</taxon>
        <taxon>Papilionoideae</taxon>
        <taxon>50 kb inversion clade</taxon>
        <taxon>NPAAA clade</taxon>
        <taxon>indigoferoid/millettioid clade</taxon>
        <taxon>Phaseoleae</taxon>
        <taxon>Vigna</taxon>
    </lineage>
</organism>
<proteinExistence type="predicted"/>
<evidence type="ECO:0000313" key="3">
    <source>
        <dbReference type="Proteomes" id="UP000501690"/>
    </source>
</evidence>
<name>A0A4D6L793_VIGUN</name>